<name>A0A7W0CTA2_9ACTN</name>
<comment type="caution">
    <text evidence="3">The sequence shown here is derived from an EMBL/GenBank/DDBJ whole genome shotgun (WGS) entry which is preliminary data.</text>
</comment>
<keyword evidence="4" id="KW-1185">Reference proteome</keyword>
<dbReference type="AlphaFoldDB" id="A0A7W0CTA2"/>
<gene>
    <name evidence="3" type="ORF">HNR30_008271</name>
</gene>
<keyword evidence="1" id="KW-0560">Oxidoreductase</keyword>
<dbReference type="Proteomes" id="UP000530928">
    <property type="component" value="Unassembled WGS sequence"/>
</dbReference>
<dbReference type="SUPFAM" id="SSF50475">
    <property type="entry name" value="FMN-binding split barrel"/>
    <property type="match status" value="1"/>
</dbReference>
<dbReference type="InterPro" id="IPR052019">
    <property type="entry name" value="F420H2_bilvrd_red/Heme_oxyg"/>
</dbReference>
<reference evidence="3 4" key="1">
    <citation type="submission" date="2020-07" db="EMBL/GenBank/DDBJ databases">
        <title>Genomic Encyclopedia of Type Strains, Phase IV (KMG-IV): sequencing the most valuable type-strain genomes for metagenomic binning, comparative biology and taxonomic classification.</title>
        <authorList>
            <person name="Goeker M."/>
        </authorList>
    </citation>
    <scope>NUCLEOTIDE SEQUENCE [LARGE SCALE GENOMIC DNA]</scope>
    <source>
        <strain evidence="3 4">DSM 45533</strain>
    </source>
</reference>
<evidence type="ECO:0000259" key="2">
    <source>
        <dbReference type="Pfam" id="PF01243"/>
    </source>
</evidence>
<evidence type="ECO:0000313" key="4">
    <source>
        <dbReference type="Proteomes" id="UP000530928"/>
    </source>
</evidence>
<dbReference type="Pfam" id="PF01243">
    <property type="entry name" value="PNPOx_N"/>
    <property type="match status" value="1"/>
</dbReference>
<evidence type="ECO:0000313" key="3">
    <source>
        <dbReference type="EMBL" id="MBA2896880.1"/>
    </source>
</evidence>
<dbReference type="PANTHER" id="PTHR35176:SF4">
    <property type="entry name" value="PYRIDOXAMINE 5'-PHOSPHATE OXIDASE-RELATED FMN-BINDING"/>
    <property type="match status" value="1"/>
</dbReference>
<dbReference type="EMBL" id="JACDUR010000009">
    <property type="protein sequence ID" value="MBA2896880.1"/>
    <property type="molecule type" value="Genomic_DNA"/>
</dbReference>
<dbReference type="GO" id="GO:0070967">
    <property type="term" value="F:coenzyme F420 binding"/>
    <property type="evidence" value="ECO:0007669"/>
    <property type="project" value="TreeGrafter"/>
</dbReference>
<feature type="domain" description="Pyridoxamine 5'-phosphate oxidase N-terminal" evidence="2">
    <location>
        <begin position="28"/>
        <end position="117"/>
    </location>
</feature>
<dbReference type="RefSeq" id="WP_181615569.1">
    <property type="nucleotide sequence ID" value="NZ_BAABAM010000008.1"/>
</dbReference>
<proteinExistence type="predicted"/>
<dbReference type="GO" id="GO:0016627">
    <property type="term" value="F:oxidoreductase activity, acting on the CH-CH group of donors"/>
    <property type="evidence" value="ECO:0007669"/>
    <property type="project" value="TreeGrafter"/>
</dbReference>
<dbReference type="PANTHER" id="PTHR35176">
    <property type="entry name" value="HEME OXYGENASE HI_0854-RELATED"/>
    <property type="match status" value="1"/>
</dbReference>
<organism evidence="3 4">
    <name type="scientific">Nonomuraea soli</name>
    <dbReference type="NCBI Taxonomy" id="1032476"/>
    <lineage>
        <taxon>Bacteria</taxon>
        <taxon>Bacillati</taxon>
        <taxon>Actinomycetota</taxon>
        <taxon>Actinomycetes</taxon>
        <taxon>Streptosporangiales</taxon>
        <taxon>Streptosporangiaceae</taxon>
        <taxon>Nonomuraea</taxon>
    </lineage>
</organism>
<dbReference type="InterPro" id="IPR011576">
    <property type="entry name" value="Pyridox_Oxase_N"/>
</dbReference>
<dbReference type="GO" id="GO:0005829">
    <property type="term" value="C:cytosol"/>
    <property type="evidence" value="ECO:0007669"/>
    <property type="project" value="TreeGrafter"/>
</dbReference>
<evidence type="ECO:0000256" key="1">
    <source>
        <dbReference type="ARBA" id="ARBA00023002"/>
    </source>
</evidence>
<dbReference type="Gene3D" id="2.30.110.10">
    <property type="entry name" value="Electron Transport, Fmn-binding Protein, Chain A"/>
    <property type="match status" value="1"/>
</dbReference>
<protein>
    <submittedName>
        <fullName evidence="3">Nitroimidazol reductase NimA-like FMN-containing flavoprotein (Pyridoxamine 5'-phosphate oxidase superfamily)</fullName>
    </submittedName>
</protein>
<sequence length="124" mass="13941">MEPRIGPITLPQAYGTPTRTMEWSTVLDRLRATHRFWLATTRPDGRPHSVPIDGVWVGEAFYFGGSPETVHQRNMAANQEVVVHIEDTKAAIIVEGRAVLVPITDEVRRVTKEKYGWAPPATHE</sequence>
<accession>A0A7W0CTA2</accession>
<dbReference type="InterPro" id="IPR012349">
    <property type="entry name" value="Split_barrel_FMN-bd"/>
</dbReference>